<evidence type="ECO:0000313" key="2">
    <source>
        <dbReference type="EMBL" id="MEQ2556594.1"/>
    </source>
</evidence>
<proteinExistence type="predicted"/>
<dbReference type="RefSeq" id="WP_353529553.1">
    <property type="nucleotide sequence ID" value="NZ_JBBMEX010000001.1"/>
</dbReference>
<dbReference type="Proteomes" id="UP001454489">
    <property type="component" value="Unassembled WGS sequence"/>
</dbReference>
<protein>
    <submittedName>
        <fullName evidence="2">LarC family nickel insertion protein</fullName>
    </submittedName>
</protein>
<evidence type="ECO:0000313" key="3">
    <source>
        <dbReference type="Proteomes" id="UP001454489"/>
    </source>
</evidence>
<keyword evidence="1" id="KW-0533">Nickel</keyword>
<evidence type="ECO:0000256" key="1">
    <source>
        <dbReference type="ARBA" id="ARBA00022596"/>
    </source>
</evidence>
<dbReference type="PANTHER" id="PTHR36566">
    <property type="entry name" value="NICKEL INSERTION PROTEIN-RELATED"/>
    <property type="match status" value="1"/>
</dbReference>
<gene>
    <name evidence="2" type="ORF">WMO43_01690</name>
</gene>
<sequence length="276" mass="30302">MSKTLYLECTFGISGDMFVGSLLDLGADEKKLEQALASLPVKGFHTCISRVKKSGLDACDFAVLLDEQHENHDHDMEYLHGAYTKEHRNETKEQTQEAGHAYKHEHRNLKQICEIIEAADMSEHAKQIAERIFTVLAEAEAKVHGESMEQVHFHEVGAVDSIVDIVAAAVCLDSLQIEEVIVPMLSEGQGTVCCQHGILPIPVPAVTQIIRTYGIAIHRLQVQGELVTPTGAAIVAAIRTGEELPEAYRILQIGMGAGKREYETPGILRAMLIEGN</sequence>
<organism evidence="2 3">
    <name type="scientific">Maccoyibacter intestinihominis</name>
    <dbReference type="NCBI Taxonomy" id="3133499"/>
    <lineage>
        <taxon>Bacteria</taxon>
        <taxon>Bacillati</taxon>
        <taxon>Bacillota</taxon>
        <taxon>Clostridia</taxon>
        <taxon>Lachnospirales</taxon>
        <taxon>Lachnospiraceae</taxon>
        <taxon>Maccoyibacter</taxon>
    </lineage>
</organism>
<keyword evidence="3" id="KW-1185">Reference proteome</keyword>
<dbReference type="Pfam" id="PF01969">
    <property type="entry name" value="Ni_insertion"/>
    <property type="match status" value="1"/>
</dbReference>
<dbReference type="EMBL" id="JBBMEX010000001">
    <property type="protein sequence ID" value="MEQ2556594.1"/>
    <property type="molecule type" value="Genomic_DNA"/>
</dbReference>
<reference evidence="2 3" key="1">
    <citation type="submission" date="2024-03" db="EMBL/GenBank/DDBJ databases">
        <title>Human intestinal bacterial collection.</title>
        <authorList>
            <person name="Pauvert C."/>
            <person name="Hitch T.C.A."/>
            <person name="Clavel T."/>
        </authorList>
    </citation>
    <scope>NUCLEOTIDE SEQUENCE [LARGE SCALE GENOMIC DNA]</scope>
    <source>
        <strain evidence="2 3">CLA-AA-H185</strain>
    </source>
</reference>
<accession>A0ABV1HA53</accession>
<dbReference type="InterPro" id="IPR002822">
    <property type="entry name" value="Ni_insertion"/>
</dbReference>
<name>A0ABV1HA53_9FIRM</name>
<comment type="caution">
    <text evidence="2">The sequence shown here is derived from an EMBL/GenBank/DDBJ whole genome shotgun (WGS) entry which is preliminary data.</text>
</comment>
<dbReference type="PANTHER" id="PTHR36566:SF1">
    <property type="entry name" value="PYRIDINIUM-3,5-BISTHIOCARBOXYLIC ACID MONONUCLEOTIDE NICKEL INSERTION PROTEIN"/>
    <property type="match status" value="1"/>
</dbReference>